<evidence type="ECO:0000313" key="2">
    <source>
        <dbReference type="EMBL" id="CAB3396003.1"/>
    </source>
</evidence>
<dbReference type="EMBL" id="LR792683">
    <property type="protein sequence ID" value="CAB3396003.1"/>
    <property type="molecule type" value="Genomic_DNA"/>
</dbReference>
<feature type="compositionally biased region" description="Low complexity" evidence="1">
    <location>
        <begin position="49"/>
        <end position="59"/>
    </location>
</feature>
<feature type="region of interest" description="Disordered" evidence="1">
    <location>
        <begin position="42"/>
        <end position="72"/>
    </location>
</feature>
<accession>A0A6F9EGI0</accession>
<reference evidence="2 3" key="1">
    <citation type="submission" date="2020-04" db="EMBL/GenBank/DDBJ databases">
        <authorList>
            <person name="Hogendoorn C."/>
        </authorList>
    </citation>
    <scope>NUCLEOTIDE SEQUENCE [LARGE SCALE GENOMIC DNA]</scope>
    <source>
        <strain evidence="2">COOX1</strain>
    </source>
</reference>
<dbReference type="AlphaFoldDB" id="A0A6F9EGI0"/>
<evidence type="ECO:0000313" key="3">
    <source>
        <dbReference type="Proteomes" id="UP000502196"/>
    </source>
</evidence>
<evidence type="ECO:0000256" key="1">
    <source>
        <dbReference type="SAM" id="MobiDB-lite"/>
    </source>
</evidence>
<dbReference type="Proteomes" id="UP000502196">
    <property type="component" value="Chromosome"/>
</dbReference>
<organism evidence="2 3">
    <name type="scientific">Kyrpidia spormannii</name>
    <dbReference type="NCBI Taxonomy" id="2055160"/>
    <lineage>
        <taxon>Bacteria</taxon>
        <taxon>Bacillati</taxon>
        <taxon>Bacillota</taxon>
        <taxon>Bacilli</taxon>
        <taxon>Bacillales</taxon>
        <taxon>Alicyclobacillaceae</taxon>
        <taxon>Kyrpidia</taxon>
    </lineage>
</organism>
<name>A0A6F9EGI0_9BACL</name>
<protein>
    <submittedName>
        <fullName evidence="2">Uncharacterized protein</fullName>
    </submittedName>
</protein>
<gene>
    <name evidence="2" type="ORF">COOX1_3249</name>
</gene>
<sequence>MLRSQRDPGQARGASDLCEFSLFPWRDLRYTGSGTVKFSFGRDEGCQDPGPAAPAATPTKITKRGMAGNGGS</sequence>
<proteinExistence type="predicted"/>